<dbReference type="SMART" id="SM00558">
    <property type="entry name" value="JmjC"/>
    <property type="match status" value="1"/>
</dbReference>
<reference evidence="2" key="1">
    <citation type="journal article" date="2020" name="Stud. Mycol.">
        <title>101 Dothideomycetes genomes: a test case for predicting lifestyles and emergence of pathogens.</title>
        <authorList>
            <person name="Haridas S."/>
            <person name="Albert R."/>
            <person name="Binder M."/>
            <person name="Bloem J."/>
            <person name="Labutti K."/>
            <person name="Salamov A."/>
            <person name="Andreopoulos B."/>
            <person name="Baker S."/>
            <person name="Barry K."/>
            <person name="Bills G."/>
            <person name="Bluhm B."/>
            <person name="Cannon C."/>
            <person name="Castanera R."/>
            <person name="Culley D."/>
            <person name="Daum C."/>
            <person name="Ezra D."/>
            <person name="Gonzalez J."/>
            <person name="Henrissat B."/>
            <person name="Kuo A."/>
            <person name="Liang C."/>
            <person name="Lipzen A."/>
            <person name="Lutzoni F."/>
            <person name="Magnuson J."/>
            <person name="Mondo S."/>
            <person name="Nolan M."/>
            <person name="Ohm R."/>
            <person name="Pangilinan J."/>
            <person name="Park H.-J."/>
            <person name="Ramirez L."/>
            <person name="Alfaro M."/>
            <person name="Sun H."/>
            <person name="Tritt A."/>
            <person name="Yoshinaga Y."/>
            <person name="Zwiers L.-H."/>
            <person name="Turgeon B."/>
            <person name="Goodwin S."/>
            <person name="Spatafora J."/>
            <person name="Crous P."/>
            <person name="Grigoriev I."/>
        </authorList>
    </citation>
    <scope>NUCLEOTIDE SEQUENCE</scope>
    <source>
        <strain evidence="2">CBS 175.79</strain>
    </source>
</reference>
<dbReference type="Gene3D" id="2.60.120.650">
    <property type="entry name" value="Cupin"/>
    <property type="match status" value="1"/>
</dbReference>
<keyword evidence="3" id="KW-1185">Reference proteome</keyword>
<gene>
    <name evidence="2" type="ORF">BU24DRAFT_110086</name>
</gene>
<dbReference type="PANTHER" id="PTHR12461:SF105">
    <property type="entry name" value="HYPOXIA-INDUCIBLE FACTOR 1-ALPHA INHIBITOR"/>
    <property type="match status" value="1"/>
</dbReference>
<dbReference type="Proteomes" id="UP000799778">
    <property type="component" value="Unassembled WGS sequence"/>
</dbReference>
<dbReference type="Pfam" id="PF13621">
    <property type="entry name" value="Cupin_8"/>
    <property type="match status" value="1"/>
</dbReference>
<evidence type="ECO:0000313" key="2">
    <source>
        <dbReference type="EMBL" id="KAF2018998.1"/>
    </source>
</evidence>
<dbReference type="PANTHER" id="PTHR12461">
    <property type="entry name" value="HYPOXIA-INDUCIBLE FACTOR 1 ALPHA INHIBITOR-RELATED"/>
    <property type="match status" value="1"/>
</dbReference>
<protein>
    <submittedName>
        <fullName evidence="2">Clavaminate synthase-like protein</fullName>
    </submittedName>
</protein>
<name>A0A6A5Y0D3_9PLEO</name>
<accession>A0A6A5Y0D3</accession>
<dbReference type="RefSeq" id="XP_033387337.1">
    <property type="nucleotide sequence ID" value="XM_033520786.1"/>
</dbReference>
<dbReference type="InterPro" id="IPR003347">
    <property type="entry name" value="JmjC_dom"/>
</dbReference>
<organism evidence="2 3">
    <name type="scientific">Aaosphaeria arxii CBS 175.79</name>
    <dbReference type="NCBI Taxonomy" id="1450172"/>
    <lineage>
        <taxon>Eukaryota</taxon>
        <taxon>Fungi</taxon>
        <taxon>Dikarya</taxon>
        <taxon>Ascomycota</taxon>
        <taxon>Pezizomycotina</taxon>
        <taxon>Dothideomycetes</taxon>
        <taxon>Pleosporomycetidae</taxon>
        <taxon>Pleosporales</taxon>
        <taxon>Pleosporales incertae sedis</taxon>
        <taxon>Aaosphaeria</taxon>
    </lineage>
</organism>
<feature type="domain" description="JmjC" evidence="1">
    <location>
        <begin position="128"/>
        <end position="293"/>
    </location>
</feature>
<proteinExistence type="predicted"/>
<dbReference type="SUPFAM" id="SSF51197">
    <property type="entry name" value="Clavaminate synthase-like"/>
    <property type="match status" value="1"/>
</dbReference>
<evidence type="ECO:0000259" key="1">
    <source>
        <dbReference type="PROSITE" id="PS51184"/>
    </source>
</evidence>
<dbReference type="GeneID" id="54278183"/>
<sequence length="293" mass="33707">MQLRPRALRVLSNRYRFYSSSVRFCPVPLLESLHDEDINHLDLERPVVFRKQFKDVPAISRWFTLLESSGEAFELRSTYLKQHEDLMVPLELSSKTDSPNPLEQVKFERFEGPLGLLLHDLRRIEDADAQDMRLYLAQCPLEDLPSDLRADLPTPGFVSRIGNGDIYGSSLWMGRPPTTTPLHRDPNPNLFVQLAGKKTVRLMKPSAGRELYERTKATSGRANMRGEEMMVGQERWNLEDAVWNDENGDKTWPARGWEAQIERGDGLYIPLGYWHAVRGTGPGINVSANWWFR</sequence>
<dbReference type="PROSITE" id="PS51184">
    <property type="entry name" value="JMJC"/>
    <property type="match status" value="1"/>
</dbReference>
<dbReference type="OrthoDB" id="263283at2759"/>
<dbReference type="AlphaFoldDB" id="A0A6A5Y0D3"/>
<evidence type="ECO:0000313" key="3">
    <source>
        <dbReference type="Proteomes" id="UP000799778"/>
    </source>
</evidence>
<dbReference type="EMBL" id="ML978067">
    <property type="protein sequence ID" value="KAF2018998.1"/>
    <property type="molecule type" value="Genomic_DNA"/>
</dbReference>
<dbReference type="InterPro" id="IPR041667">
    <property type="entry name" value="Cupin_8"/>
</dbReference>